<dbReference type="EMBL" id="BARS01040758">
    <property type="protein sequence ID" value="GAG39209.1"/>
    <property type="molecule type" value="Genomic_DNA"/>
</dbReference>
<dbReference type="AlphaFoldDB" id="X0X7J8"/>
<organism evidence="1">
    <name type="scientific">marine sediment metagenome</name>
    <dbReference type="NCBI Taxonomy" id="412755"/>
    <lineage>
        <taxon>unclassified sequences</taxon>
        <taxon>metagenomes</taxon>
        <taxon>ecological metagenomes</taxon>
    </lineage>
</organism>
<comment type="caution">
    <text evidence="1">The sequence shown here is derived from an EMBL/GenBank/DDBJ whole genome shotgun (WGS) entry which is preliminary data.</text>
</comment>
<protein>
    <recommendedName>
        <fullName evidence="2">Glycosyl-hydrolase family 116 catalytic region domain-containing protein</fullName>
    </recommendedName>
</protein>
<proteinExistence type="predicted"/>
<sequence>GIIPLSLLYAYEEIKDENILKVALESINFLEKITLKKGYLSLVGSDNWYKKGGECSRFAQQPIDTAAMVLMYYQAYLISKDKTFLEKMFTSYMWFLGENDLNMPLYDFKTCGCSDGIESHNINGNQGAESIIMYKIAHMTVLLAYEQEIKNIKEA</sequence>
<gene>
    <name evidence="1" type="ORF">S01H1_62085</name>
</gene>
<dbReference type="InterPro" id="IPR008928">
    <property type="entry name" value="6-hairpin_glycosidase_sf"/>
</dbReference>
<accession>X0X7J8</accession>
<feature type="non-terminal residue" evidence="1">
    <location>
        <position position="1"/>
    </location>
</feature>
<evidence type="ECO:0000313" key="1">
    <source>
        <dbReference type="EMBL" id="GAG39209.1"/>
    </source>
</evidence>
<dbReference type="GO" id="GO:0005975">
    <property type="term" value="P:carbohydrate metabolic process"/>
    <property type="evidence" value="ECO:0007669"/>
    <property type="project" value="InterPro"/>
</dbReference>
<reference evidence="1" key="1">
    <citation type="journal article" date="2014" name="Front. Microbiol.">
        <title>High frequency of phylogenetically diverse reductive dehalogenase-homologous genes in deep subseafloor sedimentary metagenomes.</title>
        <authorList>
            <person name="Kawai M."/>
            <person name="Futagami T."/>
            <person name="Toyoda A."/>
            <person name="Takaki Y."/>
            <person name="Nishi S."/>
            <person name="Hori S."/>
            <person name="Arai W."/>
            <person name="Tsubouchi T."/>
            <person name="Morono Y."/>
            <person name="Uchiyama I."/>
            <person name="Ito T."/>
            <person name="Fujiyama A."/>
            <person name="Inagaki F."/>
            <person name="Takami H."/>
        </authorList>
    </citation>
    <scope>NUCLEOTIDE SEQUENCE</scope>
    <source>
        <strain evidence="1">Expedition CK06-06</strain>
    </source>
</reference>
<name>X0X7J8_9ZZZZ</name>
<evidence type="ECO:0008006" key="2">
    <source>
        <dbReference type="Google" id="ProtNLM"/>
    </source>
</evidence>
<dbReference type="SUPFAM" id="SSF48208">
    <property type="entry name" value="Six-hairpin glycosidases"/>
    <property type="match status" value="1"/>
</dbReference>